<dbReference type="SUPFAM" id="SSF53901">
    <property type="entry name" value="Thiolase-like"/>
    <property type="match status" value="1"/>
</dbReference>
<gene>
    <name evidence="1" type="primary">spoVAD</name>
    <name evidence="1" type="ORF">ABNN70_11740</name>
</gene>
<dbReference type="RefSeq" id="WP_353947891.1">
    <property type="nucleotide sequence ID" value="NZ_CP159510.1"/>
</dbReference>
<name>A0AAU8IEB4_9BACL</name>
<dbReference type="Pfam" id="PF07451">
    <property type="entry name" value="SpoVAD"/>
    <property type="match status" value="1"/>
</dbReference>
<protein>
    <submittedName>
        <fullName evidence="1">Stage V sporulation protein AD</fullName>
    </submittedName>
</protein>
<sequence>MAKVRKQTWRFEHPVYLLSTGTVVGPLEGQGPLAGTFDKEYPTLYCGEKDWVEAERALLRRSISFCLAKAGKAEGDVDFFLAGDLMDQTVTSNFIAREHRIPFLGLFGACSTSMETLATGALLVDSGYAEHVLCAVSSHNATAERQFRYPTEYGGPNNLTQTFTVTGAGAALVTREKGRVRVAGATIGRVIDWGVADANNMGSAMAPAAADTIWTHFQDTGRTPDEYDLIMTGDLSSVGSPILKELLIEKGLDISRQHQDSGLMIYSPDQPVNAGGSGCACSAVVTYGYLYQRLAEGSMKRVLIVATGALLNSVTPKQKDTIPCIAHAVVLESAKEEKR</sequence>
<dbReference type="Gene3D" id="3.40.47.40">
    <property type="entry name" value="Stage V sporulation protein AD"/>
    <property type="match status" value="1"/>
</dbReference>
<dbReference type="InterPro" id="IPR038369">
    <property type="entry name" value="SpoVAD_sf"/>
</dbReference>
<dbReference type="EMBL" id="CP159510">
    <property type="protein sequence ID" value="XCJ16338.1"/>
    <property type="molecule type" value="Genomic_DNA"/>
</dbReference>
<dbReference type="NCBIfam" id="NF006160">
    <property type="entry name" value="PRK08304.1"/>
    <property type="match status" value="1"/>
</dbReference>
<dbReference type="InterPro" id="IPR010894">
    <property type="entry name" value="SpoVAD"/>
</dbReference>
<dbReference type="InterPro" id="IPR016039">
    <property type="entry name" value="Thiolase-like"/>
</dbReference>
<dbReference type="NCBIfam" id="TIGR02845">
    <property type="entry name" value="spore_V_AD"/>
    <property type="match status" value="1"/>
</dbReference>
<dbReference type="GO" id="GO:0016746">
    <property type="term" value="F:acyltransferase activity"/>
    <property type="evidence" value="ECO:0007669"/>
    <property type="project" value="InterPro"/>
</dbReference>
<organism evidence="1">
    <name type="scientific">Sporolactobacillus sp. Y61</name>
    <dbReference type="NCBI Taxonomy" id="3160863"/>
    <lineage>
        <taxon>Bacteria</taxon>
        <taxon>Bacillati</taxon>
        <taxon>Bacillota</taxon>
        <taxon>Bacilli</taxon>
        <taxon>Bacillales</taxon>
        <taxon>Sporolactobacillaceae</taxon>
        <taxon>Sporolactobacillus</taxon>
    </lineage>
</organism>
<dbReference type="AlphaFoldDB" id="A0AAU8IEB4"/>
<dbReference type="PIRSF" id="PIRSF011570">
    <property type="entry name" value="SpoVAD"/>
    <property type="match status" value="1"/>
</dbReference>
<evidence type="ECO:0000313" key="1">
    <source>
        <dbReference type="EMBL" id="XCJ16338.1"/>
    </source>
</evidence>
<accession>A0AAU8IEB4</accession>
<proteinExistence type="predicted"/>
<reference evidence="1" key="1">
    <citation type="submission" date="2024-06" db="EMBL/GenBank/DDBJ databases">
        <authorList>
            <person name="Fan A."/>
            <person name="Zhang F.Y."/>
            <person name="Zhang L."/>
        </authorList>
    </citation>
    <scope>NUCLEOTIDE SEQUENCE</scope>
    <source>
        <strain evidence="1">Y61</strain>
    </source>
</reference>